<reference evidence="1 2" key="1">
    <citation type="submission" date="2016-05" db="EMBL/GenBank/DDBJ databases">
        <title>Comparative genomics of biotechnologically important yeasts.</title>
        <authorList>
            <consortium name="DOE Joint Genome Institute"/>
            <person name="Riley R."/>
            <person name="Haridas S."/>
            <person name="Wolfe K.H."/>
            <person name="Lopes M.R."/>
            <person name="Hittinger C.T."/>
            <person name="Goker M."/>
            <person name="Salamov A."/>
            <person name="Wisecaver J."/>
            <person name="Long T.M."/>
            <person name="Aerts A.L."/>
            <person name="Barry K."/>
            <person name="Choi C."/>
            <person name="Clum A."/>
            <person name="Coughlan A.Y."/>
            <person name="Deshpande S."/>
            <person name="Douglass A.P."/>
            <person name="Hanson S.J."/>
            <person name="Klenk H.-P."/>
            <person name="LaButti K."/>
            <person name="Lapidus A."/>
            <person name="Lindquist E."/>
            <person name="Lipzen A."/>
            <person name="Meier-kolthoff J.P."/>
            <person name="Ohm R.A."/>
            <person name="Otillar R.P."/>
            <person name="Pangilinan J."/>
            <person name="Peng Y."/>
            <person name="Rokas A."/>
            <person name="Rosa C.A."/>
            <person name="Scheuner C."/>
            <person name="Sibirny A.A."/>
            <person name="Slot J.C."/>
            <person name="Stielow J.B."/>
            <person name="Sun H."/>
            <person name="Kurtzman C.P."/>
            <person name="Blackwell M."/>
            <person name="Grigoriev I.V."/>
            <person name="Jeffries T.W."/>
        </authorList>
    </citation>
    <scope>NUCLEOTIDE SEQUENCE [LARGE SCALE GENOMIC DNA]</scope>
    <source>
        <strain evidence="1 2">NRRL YB-4993</strain>
    </source>
</reference>
<organism evidence="1 2">
    <name type="scientific">Metschnikowia bicuspidata var. bicuspidata NRRL YB-4993</name>
    <dbReference type="NCBI Taxonomy" id="869754"/>
    <lineage>
        <taxon>Eukaryota</taxon>
        <taxon>Fungi</taxon>
        <taxon>Dikarya</taxon>
        <taxon>Ascomycota</taxon>
        <taxon>Saccharomycotina</taxon>
        <taxon>Pichiomycetes</taxon>
        <taxon>Metschnikowiaceae</taxon>
        <taxon>Metschnikowia</taxon>
    </lineage>
</organism>
<dbReference type="Proteomes" id="UP000092555">
    <property type="component" value="Unassembled WGS sequence"/>
</dbReference>
<gene>
    <name evidence="1" type="ORF">METBIDRAFT_29562</name>
</gene>
<keyword evidence="2" id="KW-1185">Reference proteome</keyword>
<comment type="caution">
    <text evidence="1">The sequence shown here is derived from an EMBL/GenBank/DDBJ whole genome shotgun (WGS) entry which is preliminary data.</text>
</comment>
<dbReference type="EMBL" id="LXTC01000001">
    <property type="protein sequence ID" value="OBA23018.1"/>
    <property type="molecule type" value="Genomic_DNA"/>
</dbReference>
<dbReference type="RefSeq" id="XP_018713499.1">
    <property type="nucleotide sequence ID" value="XM_018855438.1"/>
</dbReference>
<dbReference type="GeneID" id="30028414"/>
<name>A0A1A0HGN9_9ASCO</name>
<accession>A0A1A0HGN9</accession>
<sequence>MIKSTEALAKFSFDSYSPPRQAEKDTSFSVQYNHNCDACLIHLKASKASAHSKENEAARETPIVILIDL</sequence>
<evidence type="ECO:0000313" key="1">
    <source>
        <dbReference type="EMBL" id="OBA23018.1"/>
    </source>
</evidence>
<protein>
    <submittedName>
        <fullName evidence="1">Uncharacterized protein</fullName>
    </submittedName>
</protein>
<proteinExistence type="predicted"/>
<evidence type="ECO:0000313" key="2">
    <source>
        <dbReference type="Proteomes" id="UP000092555"/>
    </source>
</evidence>
<dbReference type="AlphaFoldDB" id="A0A1A0HGN9"/>